<keyword evidence="2" id="KW-0812">Transmembrane</keyword>
<keyword evidence="2" id="KW-0472">Membrane</keyword>
<sequence>MEPLSQKSLERIVSQRALQIWSSFPCQICVVGFLCGVCLTSLFLAALTSIGSFELGGISFSAISMGVSPGTSSSEVINMVTRTNFNSEPVETEKLRDLQTQNDRNDDEKVSLLYSAWSAMLNEDSEYLKHLRLTGYSVPKAPHLENCKLTAQVNQRLDKRSENESFPPWAGWKGLLDMHPAATSNEQLRYSRLKAVSEGAYPPWVTGSDDENYPLTRKVQRDIWFHQHPLNCSDPGVRFLVADWDRLPGFGSGAQLAGMFGLLAISMTEKRVLVSNYYNRADHDGCLSRSSWSCYFFPETSQECRDRAFELLGSEEAWKSGIITAKENYTSEKIWTARTPKIWGDPWSYLQPTTDVNGSLLAHHHRMDLRWWRAQAVRYFMRFPTDYTCGLLNGARHVIFGKKAAKMVRKSLNNEWPKGCSAVESGGHCYRPRPFQDQKSLHCGGGKRLPPTYPRERELQIRDQGFGKGEGEDKTKMKNENEEEQGSPDLSPTPASSLPIFFFFFFFGGLAIPPPPLGSLPSSERQHRPCNRWEAVTADRYQWRYWRQLLVVLNSPMWACYPPSSGIEEYVWSSHKPWVPRLLLSMHVRMGDKSCEMKVVEFEEYVHLAQRLRKRFPQLNSVWLSTEMQEVIDKSKSYSDWNFYHTNVTRQEGNMSMANYEASLGREISTNNALVNFLLAAEADFFIGALGSTWCFLIDGMRNTGGKVMAGYLSVNKDRFW</sequence>
<dbReference type="PANTHER" id="PTHR13132:SF29">
    <property type="entry name" value="ALPHA-(1,6)-FUCOSYLTRANSFERASE"/>
    <property type="match status" value="1"/>
</dbReference>
<dbReference type="EMBL" id="RXIC02000025">
    <property type="protein sequence ID" value="KAB1208147.1"/>
    <property type="molecule type" value="Genomic_DNA"/>
</dbReference>
<feature type="compositionally biased region" description="Basic and acidic residues" evidence="1">
    <location>
        <begin position="469"/>
        <end position="480"/>
    </location>
</feature>
<feature type="region of interest" description="Disordered" evidence="1">
    <location>
        <begin position="440"/>
        <end position="492"/>
    </location>
</feature>
<reference evidence="3 4" key="1">
    <citation type="journal article" date="2019" name="Plant Biotechnol. J.">
        <title>The red bayberry genome and genetic basis of sex determination.</title>
        <authorList>
            <person name="Jia H.M."/>
            <person name="Jia H.J."/>
            <person name="Cai Q.L."/>
            <person name="Wang Y."/>
            <person name="Zhao H.B."/>
            <person name="Yang W.F."/>
            <person name="Wang G.Y."/>
            <person name="Li Y.H."/>
            <person name="Zhan D.L."/>
            <person name="Shen Y.T."/>
            <person name="Niu Q.F."/>
            <person name="Chang L."/>
            <person name="Qiu J."/>
            <person name="Zhao L."/>
            <person name="Xie H.B."/>
            <person name="Fu W.Y."/>
            <person name="Jin J."/>
            <person name="Li X.W."/>
            <person name="Jiao Y."/>
            <person name="Zhou C.C."/>
            <person name="Tu T."/>
            <person name="Chai C.Y."/>
            <person name="Gao J.L."/>
            <person name="Fan L.J."/>
            <person name="van de Weg E."/>
            <person name="Wang J.Y."/>
            <person name="Gao Z.S."/>
        </authorList>
    </citation>
    <scope>NUCLEOTIDE SEQUENCE [LARGE SCALE GENOMIC DNA]</scope>
    <source>
        <tissue evidence="3">Leaves</tissue>
    </source>
</reference>
<keyword evidence="4" id="KW-1185">Reference proteome</keyword>
<proteinExistence type="predicted"/>
<evidence type="ECO:0000313" key="4">
    <source>
        <dbReference type="Proteomes" id="UP000516437"/>
    </source>
</evidence>
<comment type="caution">
    <text evidence="3">The sequence shown here is derived from an EMBL/GenBank/DDBJ whole genome shotgun (WGS) entry which is preliminary data.</text>
</comment>
<gene>
    <name evidence="3" type="ORF">CJ030_MR7G012996</name>
</gene>
<evidence type="ECO:0000313" key="3">
    <source>
        <dbReference type="EMBL" id="KAB1208147.1"/>
    </source>
</evidence>
<feature type="transmembrane region" description="Helical" evidence="2">
    <location>
        <begin position="20"/>
        <end position="47"/>
    </location>
</feature>
<organism evidence="3 4">
    <name type="scientific">Morella rubra</name>
    <name type="common">Chinese bayberry</name>
    <dbReference type="NCBI Taxonomy" id="262757"/>
    <lineage>
        <taxon>Eukaryota</taxon>
        <taxon>Viridiplantae</taxon>
        <taxon>Streptophyta</taxon>
        <taxon>Embryophyta</taxon>
        <taxon>Tracheophyta</taxon>
        <taxon>Spermatophyta</taxon>
        <taxon>Magnoliopsida</taxon>
        <taxon>eudicotyledons</taxon>
        <taxon>Gunneridae</taxon>
        <taxon>Pentapetalae</taxon>
        <taxon>rosids</taxon>
        <taxon>fabids</taxon>
        <taxon>Fagales</taxon>
        <taxon>Myricaceae</taxon>
        <taxon>Morella</taxon>
    </lineage>
</organism>
<evidence type="ECO:0008006" key="5">
    <source>
        <dbReference type="Google" id="ProtNLM"/>
    </source>
</evidence>
<evidence type="ECO:0000256" key="2">
    <source>
        <dbReference type="SAM" id="Phobius"/>
    </source>
</evidence>
<keyword evidence="2" id="KW-1133">Transmembrane helix</keyword>
<accession>A0A6A1V8J5</accession>
<dbReference type="OrthoDB" id="2014825at2759"/>
<dbReference type="Gene3D" id="3.40.50.11350">
    <property type="match status" value="1"/>
</dbReference>
<dbReference type="GO" id="GO:0046921">
    <property type="term" value="F:alpha-(1-&gt;6)-fucosyltransferase activity"/>
    <property type="evidence" value="ECO:0007669"/>
    <property type="project" value="TreeGrafter"/>
</dbReference>
<dbReference type="Proteomes" id="UP000516437">
    <property type="component" value="Chromosome 7"/>
</dbReference>
<protein>
    <recommendedName>
        <fullName evidence="5">Alpha-(1,6)-fucosyltransferase</fullName>
    </recommendedName>
</protein>
<dbReference type="GO" id="GO:0006487">
    <property type="term" value="P:protein N-linked glycosylation"/>
    <property type="evidence" value="ECO:0007669"/>
    <property type="project" value="TreeGrafter"/>
</dbReference>
<evidence type="ECO:0000256" key="1">
    <source>
        <dbReference type="SAM" id="MobiDB-lite"/>
    </source>
</evidence>
<dbReference type="AlphaFoldDB" id="A0A6A1V8J5"/>
<dbReference type="PANTHER" id="PTHR13132">
    <property type="entry name" value="ALPHA- 1,6 -FUCOSYLTRANSFERASE"/>
    <property type="match status" value="1"/>
</dbReference>
<name>A0A6A1V8J5_9ROSI</name>